<evidence type="ECO:0000256" key="4">
    <source>
        <dbReference type="ARBA" id="ARBA00022692"/>
    </source>
</evidence>
<keyword evidence="4 7" id="KW-0812">Transmembrane</keyword>
<dbReference type="PANTHER" id="PTHR30106">
    <property type="entry name" value="INNER MEMBRANE PROTEIN YEIH-RELATED"/>
    <property type="match status" value="1"/>
</dbReference>
<proteinExistence type="inferred from homology"/>
<protein>
    <submittedName>
        <fullName evidence="8">Conserved hypothetical integral membrane protein</fullName>
    </submittedName>
</protein>
<dbReference type="AlphaFoldDB" id="A0A0K6ITC4"/>
<feature type="transmembrane region" description="Helical" evidence="7">
    <location>
        <begin position="218"/>
        <end position="240"/>
    </location>
</feature>
<evidence type="ECO:0000256" key="2">
    <source>
        <dbReference type="ARBA" id="ARBA00007977"/>
    </source>
</evidence>
<dbReference type="Pfam" id="PF03601">
    <property type="entry name" value="Cons_hypoth698"/>
    <property type="match status" value="1"/>
</dbReference>
<feature type="transmembrane region" description="Helical" evidence="7">
    <location>
        <begin position="127"/>
        <end position="146"/>
    </location>
</feature>
<evidence type="ECO:0000256" key="1">
    <source>
        <dbReference type="ARBA" id="ARBA00004651"/>
    </source>
</evidence>
<evidence type="ECO:0000256" key="6">
    <source>
        <dbReference type="ARBA" id="ARBA00023136"/>
    </source>
</evidence>
<evidence type="ECO:0000256" key="3">
    <source>
        <dbReference type="ARBA" id="ARBA00022475"/>
    </source>
</evidence>
<dbReference type="PANTHER" id="PTHR30106:SF2">
    <property type="entry name" value="UPF0324 INNER MEMBRANE PROTEIN YEIH"/>
    <property type="match status" value="1"/>
</dbReference>
<dbReference type="OrthoDB" id="9805703at2"/>
<dbReference type="NCBIfam" id="TIGR00698">
    <property type="entry name" value="YeiH family putative sulfate export transporter"/>
    <property type="match status" value="1"/>
</dbReference>
<keyword evidence="6 7" id="KW-0472">Membrane</keyword>
<dbReference type="InterPro" id="IPR004630">
    <property type="entry name" value="UPF0324_YeiH-like"/>
</dbReference>
<dbReference type="InterPro" id="IPR018383">
    <property type="entry name" value="UPF0324_pro"/>
</dbReference>
<comment type="subcellular location">
    <subcellularLocation>
        <location evidence="1">Cell membrane</location>
        <topology evidence="1">Multi-pass membrane protein</topology>
    </subcellularLocation>
</comment>
<dbReference type="GO" id="GO:0005886">
    <property type="term" value="C:plasma membrane"/>
    <property type="evidence" value="ECO:0007669"/>
    <property type="project" value="UniProtKB-SubCell"/>
</dbReference>
<dbReference type="RefSeq" id="WP_028875224.1">
    <property type="nucleotide sequence ID" value="NZ_CYHH01000003.1"/>
</dbReference>
<reference evidence="9" key="1">
    <citation type="submission" date="2015-08" db="EMBL/GenBank/DDBJ databases">
        <authorList>
            <person name="Babu N.S."/>
            <person name="Beckwith C.J."/>
            <person name="Beseler K.G."/>
            <person name="Brison A."/>
            <person name="Carone J.V."/>
            <person name="Caskin T.P."/>
            <person name="Diamond M."/>
            <person name="Durham M.E."/>
            <person name="Foxe J.M."/>
            <person name="Go M."/>
            <person name="Henderson B.A."/>
            <person name="Jones I.B."/>
            <person name="McGettigan J.A."/>
            <person name="Micheletti S.J."/>
            <person name="Nasrallah M.E."/>
            <person name="Ortiz D."/>
            <person name="Piller C.R."/>
            <person name="Privatt S.R."/>
            <person name="Schneider S.L."/>
            <person name="Sharp S."/>
            <person name="Smith T.C."/>
            <person name="Stanton J.D."/>
            <person name="Ullery H.E."/>
            <person name="Wilson R.J."/>
            <person name="Serrano M.G."/>
            <person name="Buck G."/>
            <person name="Lee V."/>
            <person name="Wang Y."/>
            <person name="Carvalho R."/>
            <person name="Voegtly L."/>
            <person name="Shi R."/>
            <person name="Duckworth R."/>
            <person name="Johnson A."/>
            <person name="Loviza R."/>
            <person name="Walstead R."/>
            <person name="Shah Z."/>
            <person name="Kiflezghi M."/>
            <person name="Wade K."/>
            <person name="Ball S.L."/>
            <person name="Bradley K.W."/>
            <person name="Asai D.J."/>
            <person name="Bowman C.A."/>
            <person name="Russell D.A."/>
            <person name="Pope W.H."/>
            <person name="Jacobs-Sera D."/>
            <person name="Hendrix R.W."/>
            <person name="Hatfull G.F."/>
        </authorList>
    </citation>
    <scope>NUCLEOTIDE SEQUENCE [LARGE SCALE GENOMIC DNA]</scope>
    <source>
        <strain evidence="9">JCM 19170</strain>
    </source>
</reference>
<feature type="transmembrane region" description="Helical" evidence="7">
    <location>
        <begin position="158"/>
        <end position="179"/>
    </location>
</feature>
<sequence length="342" mass="36084">MNGLSQRAPALHGLLFVALFALAALQMAQFPAISRLGLSPLIVGILLGMVYANTLRRHLPESWVPGVLFSSKHLLRAAIILYGFRVTFQQIAAVGWAGLGVSVTMVVSTLALGVWMGTRLFKLDRDTAILTAAGSAICGAAAVVATESVLESNPAKSAVAVGTVVLFGTLSMFLYPAVYATGLLHLTPQIFGLYSGGTIHEVAQVVAATGGIAGAGEVAVIVKMVRVMLIAPVLLALGWLTLRHKTRTENAGVRLVIPWFAVWFVAASAINSLGVLPNWLVQDLIGVDNFLLTMAMTAIGMETNVVKFRQVGPGPLYLAAALFLWLVFGGYGVTRVFAAMLG</sequence>
<feature type="transmembrane region" description="Helical" evidence="7">
    <location>
        <begin position="33"/>
        <end position="51"/>
    </location>
</feature>
<accession>A0A0K6ITC4</accession>
<feature type="transmembrane region" description="Helical" evidence="7">
    <location>
        <begin position="63"/>
        <end position="84"/>
    </location>
</feature>
<organism evidence="8 9">
    <name type="scientific">Tepidiphilus thermophilus</name>
    <dbReference type="NCBI Taxonomy" id="876478"/>
    <lineage>
        <taxon>Bacteria</taxon>
        <taxon>Pseudomonadati</taxon>
        <taxon>Pseudomonadota</taxon>
        <taxon>Hydrogenophilia</taxon>
        <taxon>Hydrogenophilales</taxon>
        <taxon>Hydrogenophilaceae</taxon>
        <taxon>Tepidiphilus</taxon>
    </lineage>
</organism>
<keyword evidence="9" id="KW-1185">Reference proteome</keyword>
<feature type="transmembrane region" description="Helical" evidence="7">
    <location>
        <begin position="252"/>
        <end position="270"/>
    </location>
</feature>
<feature type="transmembrane region" description="Helical" evidence="7">
    <location>
        <begin position="90"/>
        <end position="115"/>
    </location>
</feature>
<comment type="similarity">
    <text evidence="2">Belongs to the UPF0324 family.</text>
</comment>
<dbReference type="Proteomes" id="UP000182108">
    <property type="component" value="Unassembled WGS sequence"/>
</dbReference>
<evidence type="ECO:0000313" key="9">
    <source>
        <dbReference type="Proteomes" id="UP000182108"/>
    </source>
</evidence>
<evidence type="ECO:0000313" key="8">
    <source>
        <dbReference type="EMBL" id="CUB06348.1"/>
    </source>
</evidence>
<keyword evidence="5 7" id="KW-1133">Transmembrane helix</keyword>
<feature type="transmembrane region" description="Helical" evidence="7">
    <location>
        <begin position="316"/>
        <end position="338"/>
    </location>
</feature>
<evidence type="ECO:0000256" key="5">
    <source>
        <dbReference type="ARBA" id="ARBA00022989"/>
    </source>
</evidence>
<gene>
    <name evidence="8" type="ORF">Ga0061068_103108</name>
</gene>
<name>A0A0K6ITC4_9PROT</name>
<evidence type="ECO:0000256" key="7">
    <source>
        <dbReference type="SAM" id="Phobius"/>
    </source>
</evidence>
<dbReference type="EMBL" id="CYHH01000003">
    <property type="protein sequence ID" value="CUB06348.1"/>
    <property type="molecule type" value="Genomic_DNA"/>
</dbReference>
<keyword evidence="3" id="KW-1003">Cell membrane</keyword>